<dbReference type="EMBL" id="VCKW01000234">
    <property type="protein sequence ID" value="TMQ91125.1"/>
    <property type="molecule type" value="Genomic_DNA"/>
</dbReference>
<dbReference type="Proteomes" id="UP000309174">
    <property type="component" value="Unassembled WGS sequence"/>
</dbReference>
<comment type="caution">
    <text evidence="3">The sequence shown here is derived from an EMBL/GenBank/DDBJ whole genome shotgun (WGS) entry which is preliminary data.</text>
</comment>
<reference evidence="3 4" key="1">
    <citation type="submission" date="2019-05" db="EMBL/GenBank/DDBJ databases">
        <title>Draft genome sequence of Actinomadura sp. 14C53.</title>
        <authorList>
            <person name="Saricaoglu S."/>
            <person name="Isik K."/>
        </authorList>
    </citation>
    <scope>NUCLEOTIDE SEQUENCE [LARGE SCALE GENOMIC DNA]</scope>
    <source>
        <strain evidence="3 4">14C53</strain>
    </source>
</reference>
<protein>
    <submittedName>
        <fullName evidence="3">TIGR03620 family F420-dependent LLM class oxidoreductase</fullName>
    </submittedName>
</protein>
<dbReference type="NCBIfam" id="TIGR03620">
    <property type="entry name" value="F420_MSMEG_4141"/>
    <property type="match status" value="1"/>
</dbReference>
<name>A0A5C4J4P4_9ACTN</name>
<dbReference type="OrthoDB" id="4760590at2"/>
<evidence type="ECO:0000256" key="1">
    <source>
        <dbReference type="ARBA" id="ARBA00023002"/>
    </source>
</evidence>
<dbReference type="InterPro" id="IPR050564">
    <property type="entry name" value="F420-G6PD/mer"/>
</dbReference>
<keyword evidence="1" id="KW-0560">Oxidoreductase</keyword>
<organism evidence="3 4">
    <name type="scientific">Actinomadura soli</name>
    <dbReference type="NCBI Taxonomy" id="2508997"/>
    <lineage>
        <taxon>Bacteria</taxon>
        <taxon>Bacillati</taxon>
        <taxon>Actinomycetota</taxon>
        <taxon>Actinomycetes</taxon>
        <taxon>Streptosporangiales</taxon>
        <taxon>Thermomonosporaceae</taxon>
        <taxon>Actinomadura</taxon>
    </lineage>
</organism>
<dbReference type="PANTHER" id="PTHR43244:SF1">
    <property type="entry name" value="5,10-METHYLENETETRAHYDROMETHANOPTERIN REDUCTASE"/>
    <property type="match status" value="1"/>
</dbReference>
<dbReference type="SUPFAM" id="SSF51679">
    <property type="entry name" value="Bacterial luciferase-like"/>
    <property type="match status" value="1"/>
</dbReference>
<evidence type="ECO:0000313" key="4">
    <source>
        <dbReference type="Proteomes" id="UP000309174"/>
    </source>
</evidence>
<dbReference type="Pfam" id="PF00296">
    <property type="entry name" value="Bac_luciferase"/>
    <property type="match status" value="1"/>
</dbReference>
<gene>
    <name evidence="3" type="ORF">ETD83_32370</name>
</gene>
<feature type="domain" description="Luciferase-like" evidence="2">
    <location>
        <begin position="65"/>
        <end position="319"/>
    </location>
</feature>
<accession>A0A5C4J4P4</accession>
<evidence type="ECO:0000259" key="2">
    <source>
        <dbReference type="Pfam" id="PF00296"/>
    </source>
</evidence>
<dbReference type="InterPro" id="IPR011251">
    <property type="entry name" value="Luciferase-like_dom"/>
</dbReference>
<dbReference type="Gene3D" id="3.20.20.30">
    <property type="entry name" value="Luciferase-like domain"/>
    <property type="match status" value="1"/>
</dbReference>
<evidence type="ECO:0000313" key="3">
    <source>
        <dbReference type="EMBL" id="TMQ91125.1"/>
    </source>
</evidence>
<keyword evidence="4" id="KW-1185">Reference proteome</keyword>
<dbReference type="PANTHER" id="PTHR43244">
    <property type="match status" value="1"/>
</dbReference>
<sequence>MRSRFRRASARCGWPFTAFSSQVDKRGARSATVAVSGLDVPIIGEPMTAMDDARKRLGRIGVGFMTPIAPAEEWRRAARRVEDAGYGSIWVNESIGGREVFTQLSVMLAATERVLLGSAVANLWARHPATMQGAASVLADAYPGRLALGVGVSMGALVEQSGQTWTSPLTRMRQYLDDMDAAVAAAPVPEMPFPRLVAALGPKMQGLAREKADGALPAAMPVEHTRLARERLGPDKLLIVMQTAIRETDPEKARAIARGTQMLELPGSPYVRSLKSLGYDEAALAGGGSDEVIDACFPWGDEDTIRERIQDHLDAGADHVCVTVFTPDLASSADEYERLAPALL</sequence>
<dbReference type="InterPro" id="IPR019922">
    <property type="entry name" value="Lucif-like_OxRdatse_MSMEG_4141"/>
</dbReference>
<dbReference type="InterPro" id="IPR036661">
    <property type="entry name" value="Luciferase-like_sf"/>
</dbReference>
<dbReference type="AlphaFoldDB" id="A0A5C4J4P4"/>
<dbReference type="GO" id="GO:0016705">
    <property type="term" value="F:oxidoreductase activity, acting on paired donors, with incorporation or reduction of molecular oxygen"/>
    <property type="evidence" value="ECO:0007669"/>
    <property type="project" value="InterPro"/>
</dbReference>
<proteinExistence type="predicted"/>